<dbReference type="GeneID" id="93723657"/>
<evidence type="ECO:0000256" key="3">
    <source>
        <dbReference type="RuleBase" id="RU003476"/>
    </source>
</evidence>
<dbReference type="Gene3D" id="3.90.79.10">
    <property type="entry name" value="Nucleoside Triphosphate Pyrophosphohydrolase"/>
    <property type="match status" value="1"/>
</dbReference>
<dbReference type="RefSeq" id="WP_014080013.1">
    <property type="nucleotide sequence ID" value="NC_015977.1"/>
</dbReference>
<evidence type="ECO:0000256" key="2">
    <source>
        <dbReference type="ARBA" id="ARBA00022801"/>
    </source>
</evidence>
<dbReference type="PANTHER" id="PTHR43046">
    <property type="entry name" value="GDP-MANNOSE MANNOSYL HYDROLASE"/>
    <property type="match status" value="1"/>
</dbReference>
<dbReference type="STRING" id="585394.RHOM_09325"/>
<evidence type="ECO:0000313" key="6">
    <source>
        <dbReference type="Proteomes" id="UP000008178"/>
    </source>
</evidence>
<dbReference type="eggNOG" id="COG1051">
    <property type="taxonomic scope" value="Bacteria"/>
</dbReference>
<comment type="cofactor">
    <cofactor evidence="1">
        <name>Mg(2+)</name>
        <dbReference type="ChEBI" id="CHEBI:18420"/>
    </cofactor>
</comment>
<keyword evidence="2 3" id="KW-0378">Hydrolase</keyword>
<name>G2SX62_ROSHA</name>
<gene>
    <name evidence="5" type="ordered locus">RHOM_09325</name>
</gene>
<dbReference type="InterPro" id="IPR015797">
    <property type="entry name" value="NUDIX_hydrolase-like_dom_sf"/>
</dbReference>
<comment type="similarity">
    <text evidence="3">Belongs to the Nudix hydrolase family.</text>
</comment>
<dbReference type="PANTHER" id="PTHR43046:SF14">
    <property type="entry name" value="MUTT_NUDIX FAMILY PROTEIN"/>
    <property type="match status" value="1"/>
</dbReference>
<sequence length="121" mass="13909">MKILATFDARDYEGTTGIYEKYSIRAIIVRDGRLAMQCSQEGEYKIPGGGQEPGENYEQTLIREVKEETGLYVRPESICELGEIIELHRDIFEPDKKFICHSLFFLLRCFGRAGATFTYPE</sequence>
<dbReference type="Pfam" id="PF00293">
    <property type="entry name" value="NUDIX"/>
    <property type="match status" value="1"/>
</dbReference>
<dbReference type="PROSITE" id="PS00893">
    <property type="entry name" value="NUDIX_BOX"/>
    <property type="match status" value="1"/>
</dbReference>
<evidence type="ECO:0000313" key="5">
    <source>
        <dbReference type="EMBL" id="AEN96976.1"/>
    </source>
</evidence>
<dbReference type="EMBL" id="CP003040">
    <property type="protein sequence ID" value="AEN96976.1"/>
    <property type="molecule type" value="Genomic_DNA"/>
</dbReference>
<protein>
    <recommendedName>
        <fullName evidence="4">Nudix hydrolase domain-containing protein</fullName>
    </recommendedName>
</protein>
<accession>G2SX62</accession>
<evidence type="ECO:0000259" key="4">
    <source>
        <dbReference type="PROSITE" id="PS51462"/>
    </source>
</evidence>
<dbReference type="KEGG" id="rho:RHOM_09325"/>
<feature type="domain" description="Nudix hydrolase" evidence="4">
    <location>
        <begin position="19"/>
        <end position="121"/>
    </location>
</feature>
<organism evidence="5 6">
    <name type="scientific">Roseburia hominis (strain DSM 16839 / JCM 17582 / NCIMB 14029 / A2-183)</name>
    <dbReference type="NCBI Taxonomy" id="585394"/>
    <lineage>
        <taxon>Bacteria</taxon>
        <taxon>Bacillati</taxon>
        <taxon>Bacillota</taxon>
        <taxon>Clostridia</taxon>
        <taxon>Lachnospirales</taxon>
        <taxon>Lachnospiraceae</taxon>
        <taxon>Roseburia</taxon>
    </lineage>
</organism>
<dbReference type="InterPro" id="IPR020476">
    <property type="entry name" value="Nudix_hydrolase"/>
</dbReference>
<proteinExistence type="inferred from homology"/>
<dbReference type="Proteomes" id="UP000008178">
    <property type="component" value="Chromosome"/>
</dbReference>
<dbReference type="GO" id="GO:0016787">
    <property type="term" value="F:hydrolase activity"/>
    <property type="evidence" value="ECO:0007669"/>
    <property type="project" value="UniProtKB-KW"/>
</dbReference>
<dbReference type="HOGENOM" id="CLU_2036284_0_0_9"/>
<dbReference type="InterPro" id="IPR020084">
    <property type="entry name" value="NUDIX_hydrolase_CS"/>
</dbReference>
<dbReference type="PROSITE" id="PS51462">
    <property type="entry name" value="NUDIX"/>
    <property type="match status" value="1"/>
</dbReference>
<reference evidence="5 6" key="1">
    <citation type="journal article" date="2015" name="Genome Announc.">
        <title>Complete genome sequence of the human gut symbiont Roseburia hominis.</title>
        <authorList>
            <person name="Travis A.J."/>
            <person name="Kelly D."/>
            <person name="Flint H.J."/>
            <person name="Aminov R.I."/>
        </authorList>
    </citation>
    <scope>NUCLEOTIDE SEQUENCE [LARGE SCALE GENOMIC DNA]</scope>
    <source>
        <strain evidence="6">DSM 16839 / JCM 17582 / NCIMB 14029 / A2-183</strain>
    </source>
</reference>
<dbReference type="SUPFAM" id="SSF55811">
    <property type="entry name" value="Nudix"/>
    <property type="match status" value="1"/>
</dbReference>
<keyword evidence="6" id="KW-1185">Reference proteome</keyword>
<evidence type="ECO:0000256" key="1">
    <source>
        <dbReference type="ARBA" id="ARBA00001946"/>
    </source>
</evidence>
<dbReference type="PRINTS" id="PR00502">
    <property type="entry name" value="NUDIXFAMILY"/>
</dbReference>
<dbReference type="InterPro" id="IPR000086">
    <property type="entry name" value="NUDIX_hydrolase_dom"/>
</dbReference>
<dbReference type="AlphaFoldDB" id="G2SX62"/>